<dbReference type="GO" id="GO:0005682">
    <property type="term" value="C:U5 snRNP"/>
    <property type="evidence" value="ECO:0007669"/>
    <property type="project" value="InterPro"/>
</dbReference>
<accession>A0A0J8DU10</accession>
<sequence>QAQDGDKNAFAAVTEAADRLLQSGHYDVYQDTIETIERDLRGSQPKVVAASSSGSANQWELRWSNDDSDAEPIHGPYTTQQMDEWKAQGYFAGQSKPCYVRVRGAADPEWTDAAEIHSFVNY</sequence>
<dbReference type="SUPFAM" id="SSF55277">
    <property type="entry name" value="GYF domain"/>
    <property type="match status" value="1"/>
</dbReference>
<keyword evidence="3" id="KW-1185">Reference proteome</keyword>
<dbReference type="InterPro" id="IPR039905">
    <property type="entry name" value="CD2BP2/Lin1"/>
</dbReference>
<dbReference type="EMBL" id="KQ094560">
    <property type="protein sequence ID" value="KMS94290.1"/>
    <property type="molecule type" value="Genomic_DNA"/>
</dbReference>
<dbReference type="InterPro" id="IPR003169">
    <property type="entry name" value="GYF"/>
</dbReference>
<dbReference type="Proteomes" id="UP000035740">
    <property type="component" value="Unassembled WGS sequence"/>
</dbReference>
<gene>
    <name evidence="2" type="ORF">BVRB_022900</name>
</gene>
<reference evidence="2 3" key="1">
    <citation type="journal article" date="2014" name="Nature">
        <title>The genome of the recently domesticated crop plant sugar beet (Beta vulgaris).</title>
        <authorList>
            <person name="Dohm J.C."/>
            <person name="Minoche A.E."/>
            <person name="Holtgrawe D."/>
            <person name="Capella-Gutierrez S."/>
            <person name="Zakrzewski F."/>
            <person name="Tafer H."/>
            <person name="Rupp O."/>
            <person name="Sorensen T.R."/>
            <person name="Stracke R."/>
            <person name="Reinhardt R."/>
            <person name="Goesmann A."/>
            <person name="Kraft T."/>
            <person name="Schulz B."/>
            <person name="Stadler P.F."/>
            <person name="Schmidt T."/>
            <person name="Gabaldon T."/>
            <person name="Lehrach H."/>
            <person name="Weisshaar B."/>
            <person name="Himmelbauer H."/>
        </authorList>
    </citation>
    <scope>NUCLEOTIDE SEQUENCE [LARGE SCALE GENOMIC DNA]</scope>
    <source>
        <tissue evidence="2">Taproot</tissue>
    </source>
</reference>
<dbReference type="InterPro" id="IPR035445">
    <property type="entry name" value="GYF-like_dom_sf"/>
</dbReference>
<dbReference type="Pfam" id="PF02213">
    <property type="entry name" value="GYF"/>
    <property type="match status" value="1"/>
</dbReference>
<dbReference type="PANTHER" id="PTHR13138">
    <property type="entry name" value="PROTEIN LIN1"/>
    <property type="match status" value="1"/>
</dbReference>
<feature type="domain" description="GYF" evidence="1">
    <location>
        <begin position="60"/>
        <end position="120"/>
    </location>
</feature>
<proteinExistence type="predicted"/>
<dbReference type="Gene3D" id="3.30.1490.40">
    <property type="match status" value="1"/>
</dbReference>
<dbReference type="PANTHER" id="PTHR13138:SF3">
    <property type="entry name" value="CD2 ANTIGEN CYTOPLASMIC TAIL-BINDING PROTEIN 2"/>
    <property type="match status" value="1"/>
</dbReference>
<evidence type="ECO:0000313" key="2">
    <source>
        <dbReference type="EMBL" id="KMS94290.1"/>
    </source>
</evidence>
<dbReference type="AlphaFoldDB" id="A0A0J8DU10"/>
<name>A0A0J8DU10_BETVV</name>
<organism evidence="2 3">
    <name type="scientific">Beta vulgaris subsp. vulgaris</name>
    <name type="common">Beet</name>
    <dbReference type="NCBI Taxonomy" id="3555"/>
    <lineage>
        <taxon>Eukaryota</taxon>
        <taxon>Viridiplantae</taxon>
        <taxon>Streptophyta</taxon>
        <taxon>Embryophyta</taxon>
        <taxon>Tracheophyta</taxon>
        <taxon>Spermatophyta</taxon>
        <taxon>Magnoliopsida</taxon>
        <taxon>eudicotyledons</taxon>
        <taxon>Gunneridae</taxon>
        <taxon>Pentapetalae</taxon>
        <taxon>Caryophyllales</taxon>
        <taxon>Chenopodiaceae</taxon>
        <taxon>Betoideae</taxon>
        <taxon>Beta</taxon>
    </lineage>
</organism>
<protein>
    <recommendedName>
        <fullName evidence="1">GYF domain-containing protein</fullName>
    </recommendedName>
</protein>
<feature type="non-terminal residue" evidence="2">
    <location>
        <position position="1"/>
    </location>
</feature>
<dbReference type="Gramene" id="KMS94290">
    <property type="protein sequence ID" value="KMS94290"/>
    <property type="gene ID" value="BVRB_022900"/>
</dbReference>
<evidence type="ECO:0000259" key="1">
    <source>
        <dbReference type="PROSITE" id="PS50829"/>
    </source>
</evidence>
<dbReference type="PROSITE" id="PS50829">
    <property type="entry name" value="GYF"/>
    <property type="match status" value="1"/>
</dbReference>
<evidence type="ECO:0000313" key="3">
    <source>
        <dbReference type="Proteomes" id="UP000035740"/>
    </source>
</evidence>
<dbReference type="OrthoDB" id="331341at2759"/>